<dbReference type="Pfam" id="PF01419">
    <property type="entry name" value="Jacalin"/>
    <property type="match status" value="1"/>
</dbReference>
<feature type="compositionally biased region" description="Polar residues" evidence="1">
    <location>
        <begin position="37"/>
        <end position="47"/>
    </location>
</feature>
<organism evidence="3 4">
    <name type="scientific">Cryomyces minteri</name>
    <dbReference type="NCBI Taxonomy" id="331657"/>
    <lineage>
        <taxon>Eukaryota</taxon>
        <taxon>Fungi</taxon>
        <taxon>Dikarya</taxon>
        <taxon>Ascomycota</taxon>
        <taxon>Pezizomycotina</taxon>
        <taxon>Dothideomycetes</taxon>
        <taxon>Dothideomycetes incertae sedis</taxon>
        <taxon>Cryomyces</taxon>
    </lineage>
</organism>
<dbReference type="InterPro" id="IPR001229">
    <property type="entry name" value="Jacalin-like_lectin_dom"/>
</dbReference>
<evidence type="ECO:0000259" key="2">
    <source>
        <dbReference type="PROSITE" id="PS51752"/>
    </source>
</evidence>
<protein>
    <recommendedName>
        <fullName evidence="2">Jacalin-type lectin domain-containing protein</fullName>
    </recommendedName>
</protein>
<dbReference type="GO" id="GO:0005737">
    <property type="term" value="C:cytoplasm"/>
    <property type="evidence" value="ECO:0007669"/>
    <property type="project" value="TreeGrafter"/>
</dbReference>
<keyword evidence="4" id="KW-1185">Reference proteome</keyword>
<dbReference type="InterPro" id="IPR053002">
    <property type="entry name" value="Metalloproteinase_M10B"/>
</dbReference>
<dbReference type="PANTHER" id="PTHR21054">
    <property type="entry name" value="ZINC METALLOPROTEINASE-RELATED"/>
    <property type="match status" value="1"/>
</dbReference>
<dbReference type="InterPro" id="IPR036404">
    <property type="entry name" value="Jacalin-like_lectin_dom_sf"/>
</dbReference>
<feature type="compositionally biased region" description="Low complexity" evidence="1">
    <location>
        <begin position="20"/>
        <end position="36"/>
    </location>
</feature>
<dbReference type="PANTHER" id="PTHR21054:SF2">
    <property type="entry name" value="MIP04191P"/>
    <property type="match status" value="1"/>
</dbReference>
<dbReference type="Gene3D" id="2.100.10.30">
    <property type="entry name" value="Jacalin-like lectin domain"/>
    <property type="match status" value="1"/>
</dbReference>
<accession>A0A4U0WNH1</accession>
<evidence type="ECO:0000313" key="4">
    <source>
        <dbReference type="Proteomes" id="UP000308768"/>
    </source>
</evidence>
<sequence>MPSFLKDLRRRSKASFKTDTTFSSSNGSHESSTNGTVPASVSSSTVDSALGPSSPEKPFNNKNRSSSNPSLGTAQGNDPPPPQPRLSIVTSQSSRYSAIGMSPATGTPKPLSTSPLAPRVLSISDNSWVHQKVLLIYGTVGDPAQQPLDGTLTVCHHQDTFPPTSWPVCDSHFKALLHLQPGPNRLRLDFTSPRIPSSHTALSHSSWVSINFLPLISAPPLQLVLLVAKDSPETFDAVPERVQREGNGIDTAIRKYRMAAYLWQAFTGEQMNRNGFGRRCFRYEEEWQPGTLSCRDMEAGQLRNEAKVHVIRLNKTVAEIRDLDIAQQYEPAKRKGELYSIAIGAVRAHFAPRAGQQQYVSAMFLDTHWDKETQTVRGHAALGGGVEGLKLAIFGSHSLQSYPTHIEEVVGAFSDCTRTDTNFVANDCNESGSSWEAANIGIGAHMHEVGHLFGCPHQENGVMLRDYVRLNRTFCCREPYSTRTKMPGQRLCLPGDECNWHRLDTLRFRHHPSFRLPTDPPLSPDDSVQVWSVDNGNVLLTAATGIAFIELFTERDDLCHTWIEYVNSTNVMRQVTLTDADLRARLPEDRRTRKLKLKIFSGGGGDYTVEDFAQLTTKAARTKLPDGRLGFRSSKLGFSNMDGSSPEEVILESAHIQTKLLLKIKIYHGFCLDGLEFFYEDGTSQLFGKRGGKPGGSTFELDTKRAEVVMGFYLRAGVWIDGIQILTNLGRRSEIYGNATGGSGHMLVPPRGYSIAGVYGSCAQWVDGFGLIISR</sequence>
<dbReference type="Pfam" id="PF12044">
    <property type="entry name" value="Metallopep"/>
    <property type="match status" value="1"/>
</dbReference>
<dbReference type="OrthoDB" id="74460at2759"/>
<dbReference type="AlphaFoldDB" id="A0A4U0WNH1"/>
<dbReference type="EMBL" id="NAJN01001219">
    <property type="protein sequence ID" value="TKA64780.1"/>
    <property type="molecule type" value="Genomic_DNA"/>
</dbReference>
<gene>
    <name evidence="3" type="ORF">B0A49_09411</name>
</gene>
<feature type="domain" description="Jacalin-type lectin" evidence="2">
    <location>
        <begin position="633"/>
        <end position="775"/>
    </location>
</feature>
<dbReference type="Proteomes" id="UP000308768">
    <property type="component" value="Unassembled WGS sequence"/>
</dbReference>
<evidence type="ECO:0000256" key="1">
    <source>
        <dbReference type="SAM" id="MobiDB-lite"/>
    </source>
</evidence>
<name>A0A4U0WNH1_9PEZI</name>
<proteinExistence type="predicted"/>
<feature type="compositionally biased region" description="Polar residues" evidence="1">
    <location>
        <begin position="60"/>
        <end position="76"/>
    </location>
</feature>
<evidence type="ECO:0000313" key="3">
    <source>
        <dbReference type="EMBL" id="TKA64780.1"/>
    </source>
</evidence>
<dbReference type="PROSITE" id="PS51752">
    <property type="entry name" value="JACALIN_LECTIN"/>
    <property type="match status" value="1"/>
</dbReference>
<feature type="region of interest" description="Disordered" evidence="1">
    <location>
        <begin position="1"/>
        <end position="114"/>
    </location>
</feature>
<reference evidence="3 4" key="1">
    <citation type="submission" date="2017-03" db="EMBL/GenBank/DDBJ databases">
        <title>Genomes of endolithic fungi from Antarctica.</title>
        <authorList>
            <person name="Coleine C."/>
            <person name="Masonjones S."/>
            <person name="Stajich J.E."/>
        </authorList>
    </citation>
    <scope>NUCLEOTIDE SEQUENCE [LARGE SCALE GENOMIC DNA]</scope>
    <source>
        <strain evidence="3 4">CCFEE 5187</strain>
    </source>
</reference>
<dbReference type="SUPFAM" id="SSF51101">
    <property type="entry name" value="Mannose-binding lectins"/>
    <property type="match status" value="1"/>
</dbReference>
<comment type="caution">
    <text evidence="3">The sequence shown here is derived from an EMBL/GenBank/DDBJ whole genome shotgun (WGS) entry which is preliminary data.</text>
</comment>
<dbReference type="InterPro" id="IPR021917">
    <property type="entry name" value="Unchr_Zn-peptidase-like"/>
</dbReference>